<keyword evidence="3" id="KW-1185">Reference proteome</keyword>
<organism evidence="2 3">
    <name type="scientific">Candidatus Burkholderia verschuerenii</name>
    <dbReference type="NCBI Taxonomy" id="242163"/>
    <lineage>
        <taxon>Bacteria</taxon>
        <taxon>Pseudomonadati</taxon>
        <taxon>Pseudomonadota</taxon>
        <taxon>Betaproteobacteria</taxon>
        <taxon>Burkholderiales</taxon>
        <taxon>Burkholderiaceae</taxon>
        <taxon>Burkholderia</taxon>
    </lineage>
</organism>
<dbReference type="RefSeq" id="WP_157056063.1">
    <property type="nucleotide sequence ID" value="NZ_LFJJ01000067.1"/>
</dbReference>
<comment type="caution">
    <text evidence="2">The sequence shown here is derived from an EMBL/GenBank/DDBJ whole genome shotgun (WGS) entry which is preliminary data.</text>
</comment>
<sequence length="202" mass="22106">MKLAALALVLLPALAFAQKPYEFRGIPLGMPLDEFRDAGHVRAIPIGSEPVCETDAEAVSLGMQLRGPAGVSIACKWAHRTEAGWRASQAVVDGAPSRGHILRFAAMPGESEPRLYRMSFVIDATLAADFTDALSSRYGKSRIKREHGYTRRIWENDTSSITLEANGAAATARVIYRLKDHEAWLAQLADQWRVADSTSNTP</sequence>
<keyword evidence="1" id="KW-0732">Signal</keyword>
<protein>
    <submittedName>
        <fullName evidence="2">Uncharacterized protein</fullName>
    </submittedName>
</protein>
<accession>A0A0L0MCA6</accession>
<gene>
    <name evidence="2" type="ORF">BVER_02485</name>
</gene>
<dbReference type="Proteomes" id="UP000036959">
    <property type="component" value="Unassembled WGS sequence"/>
</dbReference>
<evidence type="ECO:0000313" key="2">
    <source>
        <dbReference type="EMBL" id="KND60347.1"/>
    </source>
</evidence>
<name>A0A0L0MCA6_9BURK</name>
<dbReference type="AlphaFoldDB" id="A0A0L0MCA6"/>
<proteinExistence type="predicted"/>
<feature type="chain" id="PRO_5005544240" evidence="1">
    <location>
        <begin position="18"/>
        <end position="202"/>
    </location>
</feature>
<dbReference type="OrthoDB" id="9081860at2"/>
<evidence type="ECO:0000256" key="1">
    <source>
        <dbReference type="SAM" id="SignalP"/>
    </source>
</evidence>
<evidence type="ECO:0000313" key="3">
    <source>
        <dbReference type="Proteomes" id="UP000036959"/>
    </source>
</evidence>
<feature type="signal peptide" evidence="1">
    <location>
        <begin position="1"/>
        <end position="17"/>
    </location>
</feature>
<reference evidence="3" key="1">
    <citation type="submission" date="2015-06" db="EMBL/GenBank/DDBJ databases">
        <title>Comparative genomics of Burkholderia leaf nodule symbionts.</title>
        <authorList>
            <person name="Carlier A."/>
            <person name="Eberl L."/>
            <person name="Pinto-Carbo M."/>
        </authorList>
    </citation>
    <scope>NUCLEOTIDE SEQUENCE [LARGE SCALE GENOMIC DNA]</scope>
    <source>
        <strain evidence="3">UZHbot4</strain>
    </source>
</reference>
<dbReference type="EMBL" id="LFJJ01000067">
    <property type="protein sequence ID" value="KND60347.1"/>
    <property type="molecule type" value="Genomic_DNA"/>
</dbReference>
<dbReference type="PATRIC" id="fig|242163.4.peg.6260"/>